<proteinExistence type="predicted"/>
<name>A0A672FQA6_SALFA</name>
<accession>A0A672FQA6</accession>
<dbReference type="SMART" id="SM00482">
    <property type="entry name" value="POLAc"/>
    <property type="match status" value="1"/>
</dbReference>
<protein>
    <submittedName>
        <fullName evidence="3">Polymerase (DNA directed) nu</fullName>
    </submittedName>
</protein>
<feature type="domain" description="DNA-directed DNA polymerase family A palm" evidence="2">
    <location>
        <begin position="223"/>
        <end position="374"/>
    </location>
</feature>
<evidence type="ECO:0000259" key="2">
    <source>
        <dbReference type="SMART" id="SM00482"/>
    </source>
</evidence>
<dbReference type="Gene3D" id="3.30.70.370">
    <property type="match status" value="1"/>
</dbReference>
<reference evidence="3" key="1">
    <citation type="submission" date="2019-06" db="EMBL/GenBank/DDBJ databases">
        <authorList>
            <consortium name="Wellcome Sanger Institute Data Sharing"/>
        </authorList>
    </citation>
    <scope>NUCLEOTIDE SEQUENCE [LARGE SCALE GENOMIC DNA]</scope>
</reference>
<reference evidence="3" key="3">
    <citation type="submission" date="2025-09" db="UniProtKB">
        <authorList>
            <consortium name="Ensembl"/>
        </authorList>
    </citation>
    <scope>IDENTIFICATION</scope>
</reference>
<dbReference type="InterPro" id="IPR001098">
    <property type="entry name" value="DNA-dir_DNA_pol_A_palm_dom"/>
</dbReference>
<dbReference type="InterPro" id="IPR043502">
    <property type="entry name" value="DNA/RNA_pol_sf"/>
</dbReference>
<dbReference type="Pfam" id="PF18049">
    <property type="entry name" value="DNA_pol_P_Exo"/>
    <property type="match status" value="1"/>
</dbReference>
<dbReference type="GO" id="GO:0003677">
    <property type="term" value="F:DNA binding"/>
    <property type="evidence" value="ECO:0007669"/>
    <property type="project" value="InterPro"/>
</dbReference>
<dbReference type="InterPro" id="IPR040940">
    <property type="entry name" value="DNA_pol_P_Exo"/>
</dbReference>
<organism evidence="3 4">
    <name type="scientific">Salarias fasciatus</name>
    <name type="common">Jewelled blenny</name>
    <name type="synonym">Blennius fasciatus</name>
    <dbReference type="NCBI Taxonomy" id="181472"/>
    <lineage>
        <taxon>Eukaryota</taxon>
        <taxon>Metazoa</taxon>
        <taxon>Chordata</taxon>
        <taxon>Craniata</taxon>
        <taxon>Vertebrata</taxon>
        <taxon>Euteleostomi</taxon>
        <taxon>Actinopterygii</taxon>
        <taxon>Neopterygii</taxon>
        <taxon>Teleostei</taxon>
        <taxon>Neoteleostei</taxon>
        <taxon>Acanthomorphata</taxon>
        <taxon>Ovalentaria</taxon>
        <taxon>Blenniimorphae</taxon>
        <taxon>Blenniiformes</taxon>
        <taxon>Blennioidei</taxon>
        <taxon>Blenniidae</taxon>
        <taxon>Salariinae</taxon>
        <taxon>Salarias</taxon>
    </lineage>
</organism>
<dbReference type="Ensembl" id="ENSSFAT00005008589.1">
    <property type="protein sequence ID" value="ENSSFAP00005008187.1"/>
    <property type="gene ID" value="ENSSFAG00005004649.1"/>
</dbReference>
<dbReference type="InterPro" id="IPR002298">
    <property type="entry name" value="DNA_polymerase_A"/>
</dbReference>
<dbReference type="GO" id="GO:0006261">
    <property type="term" value="P:DNA-templated DNA replication"/>
    <property type="evidence" value="ECO:0007669"/>
    <property type="project" value="InterPro"/>
</dbReference>
<evidence type="ECO:0000313" key="4">
    <source>
        <dbReference type="Proteomes" id="UP000472267"/>
    </source>
</evidence>
<keyword evidence="1" id="KW-0235">DNA replication</keyword>
<dbReference type="AlphaFoldDB" id="A0A672FQA6"/>
<evidence type="ECO:0000256" key="1">
    <source>
        <dbReference type="ARBA" id="ARBA00022705"/>
    </source>
</evidence>
<reference evidence="3" key="2">
    <citation type="submission" date="2025-08" db="UniProtKB">
        <authorList>
            <consortium name="Ensembl"/>
        </authorList>
    </citation>
    <scope>IDENTIFICATION</scope>
</reference>
<dbReference type="Proteomes" id="UP000472267">
    <property type="component" value="Chromosome 3"/>
</dbReference>
<dbReference type="Gene3D" id="1.10.150.20">
    <property type="entry name" value="5' to 3' exonuclease, C-terminal subdomain"/>
    <property type="match status" value="2"/>
</dbReference>
<dbReference type="GO" id="GO:0006302">
    <property type="term" value="P:double-strand break repair"/>
    <property type="evidence" value="ECO:0007669"/>
    <property type="project" value="TreeGrafter"/>
</dbReference>
<sequence length="422" mass="47045">MAQFHEYVSVYSCGFSASLTNVPPPPPLKQKLAPPVHGLLVLMKSDLTCSGLPRDSPAPGDCLVYLRLERTPAWAQQQTLRSQQLHTRCVPQLVVCYKAKDFLRTVLQFYTKDLSWTQVAGCHVQDPQVSGWLLDPADSSSCFQDLLNKHCREPHKIPTVGPQKVRRQANLLTWSVCAWRRYRRGRNYISSTWLQTSAVTGRISAKHPVSNGGPTLLHSPQDRVELSVVLIFSTLQVELRLLAHLSADPELLRIFSSPQADVFTMLASQWFSEVTSGDREHAKRIVYSVVYGAGYVVSIMGRRRTLPNITSPVWGARMQAERQAVNFVVQGSAADFCKMAMIRIFNLISCSGSLSVRLIAQLHDELLFEVEDSQLERFGGILRPHFHGVLGVCLLNNDVPLKVAVSSGKSWGSMSKLNILSP</sequence>
<dbReference type="Pfam" id="PF00476">
    <property type="entry name" value="DNA_pol_A"/>
    <property type="match status" value="1"/>
</dbReference>
<evidence type="ECO:0000313" key="3">
    <source>
        <dbReference type="Ensembl" id="ENSSFAP00005008187.1"/>
    </source>
</evidence>
<dbReference type="GO" id="GO:0003887">
    <property type="term" value="F:DNA-directed DNA polymerase activity"/>
    <property type="evidence" value="ECO:0007669"/>
    <property type="project" value="InterPro"/>
</dbReference>
<dbReference type="PANTHER" id="PTHR10133">
    <property type="entry name" value="DNA POLYMERASE I"/>
    <property type="match status" value="1"/>
</dbReference>
<dbReference type="SUPFAM" id="SSF56672">
    <property type="entry name" value="DNA/RNA polymerases"/>
    <property type="match status" value="1"/>
</dbReference>
<keyword evidence="4" id="KW-1185">Reference proteome</keyword>
<dbReference type="PANTHER" id="PTHR10133:SF27">
    <property type="entry name" value="DNA POLYMERASE NU"/>
    <property type="match status" value="1"/>
</dbReference>